<proteinExistence type="predicted"/>
<protein>
    <recommendedName>
        <fullName evidence="3">DUF642 domain-containing protein</fullName>
    </recommendedName>
</protein>
<dbReference type="PROSITE" id="PS51257">
    <property type="entry name" value="PROKAR_LIPOPROTEIN"/>
    <property type="match status" value="1"/>
</dbReference>
<dbReference type="RefSeq" id="WP_235165285.1">
    <property type="nucleotide sequence ID" value="NZ_CP098805.1"/>
</dbReference>
<evidence type="ECO:0000313" key="2">
    <source>
        <dbReference type="Proteomes" id="UP001055420"/>
    </source>
</evidence>
<organism evidence="1 2">
    <name type="scientific">Dyadobacter chenhuakuii</name>
    <dbReference type="NCBI Taxonomy" id="2909339"/>
    <lineage>
        <taxon>Bacteria</taxon>
        <taxon>Pseudomonadati</taxon>
        <taxon>Bacteroidota</taxon>
        <taxon>Cytophagia</taxon>
        <taxon>Cytophagales</taxon>
        <taxon>Spirosomataceae</taxon>
        <taxon>Dyadobacter</taxon>
    </lineage>
</organism>
<gene>
    <name evidence="1" type="ORF">NFI80_16620</name>
</gene>
<reference evidence="1" key="1">
    <citation type="submission" date="2022-06" db="EMBL/GenBank/DDBJ databases">
        <title>Novel species in genus Dyadobacter.</title>
        <authorList>
            <person name="Ma C."/>
        </authorList>
    </citation>
    <scope>NUCLEOTIDE SEQUENCE</scope>
    <source>
        <strain evidence="1">CY22</strain>
    </source>
</reference>
<dbReference type="Proteomes" id="UP001055420">
    <property type="component" value="Chromosome"/>
</dbReference>
<accession>A0ABY4XH64</accession>
<keyword evidence="2" id="KW-1185">Reference proteome</keyword>
<evidence type="ECO:0000313" key="1">
    <source>
        <dbReference type="EMBL" id="USJ29498.1"/>
    </source>
</evidence>
<dbReference type="EMBL" id="CP098805">
    <property type="protein sequence ID" value="USJ29498.1"/>
    <property type="molecule type" value="Genomic_DNA"/>
</dbReference>
<sequence>MNLVQKLPIGLGLAFLMMMSSCSKEDTLQPGTVVTNESSNLREGGPVFSAYYLPSTDGPTCIGCAPKKWKLGDPARDATSSLTAYGGNPFKKWVQPLSEPSTGPGSILTVVTDAQGSGQASADMENLIKGKKYKLTFSISTTSIQEAGRASHFASHAYLSVKDNATTPYVNKYVIINLDKTNQWITKTIEFEAKDNKQSVNLLTYNLLTEANLTYTNFHVGPDAVQQIN</sequence>
<evidence type="ECO:0008006" key="3">
    <source>
        <dbReference type="Google" id="ProtNLM"/>
    </source>
</evidence>
<name>A0ABY4XH64_9BACT</name>